<dbReference type="EMBL" id="CAEZVP010000122">
    <property type="protein sequence ID" value="CAB4636328.1"/>
    <property type="molecule type" value="Genomic_DNA"/>
</dbReference>
<gene>
    <name evidence="2" type="ORF">UFOPK2046_00676</name>
</gene>
<dbReference type="Gene3D" id="3.40.50.2300">
    <property type="match status" value="1"/>
</dbReference>
<name>A0A6J6JIQ9_9ZZZZ</name>
<sequence length="187" mass="20436">MMLPSAWLPLKPHRFHARLGETDHCYGRLFESKKWVETGFTGNRLLPMADTKKQIIVYSDDSTVRASVISALGKRAAKDLPEHEIREFATAPALRAYIDTKNLSGGFRADLFILDGETSPEGGLGVARQLKDEVFNCPPVLVITGRQEDSWLAAWSMAEASVVHPIDPFTLAKTAAELLGGATQASA</sequence>
<dbReference type="InterPro" id="IPR011006">
    <property type="entry name" value="CheY-like_superfamily"/>
</dbReference>
<feature type="domain" description="Response regulatory" evidence="1">
    <location>
        <begin position="54"/>
        <end position="179"/>
    </location>
</feature>
<dbReference type="InterPro" id="IPR001789">
    <property type="entry name" value="Sig_transdc_resp-reg_receiver"/>
</dbReference>
<dbReference type="SUPFAM" id="SSF52172">
    <property type="entry name" value="CheY-like"/>
    <property type="match status" value="1"/>
</dbReference>
<evidence type="ECO:0000313" key="2">
    <source>
        <dbReference type="EMBL" id="CAB4636328.1"/>
    </source>
</evidence>
<evidence type="ECO:0000259" key="1">
    <source>
        <dbReference type="PROSITE" id="PS50110"/>
    </source>
</evidence>
<dbReference type="AlphaFoldDB" id="A0A6J6JIQ9"/>
<dbReference type="GO" id="GO:0000160">
    <property type="term" value="P:phosphorelay signal transduction system"/>
    <property type="evidence" value="ECO:0007669"/>
    <property type="project" value="InterPro"/>
</dbReference>
<reference evidence="2" key="1">
    <citation type="submission" date="2020-05" db="EMBL/GenBank/DDBJ databases">
        <authorList>
            <person name="Chiriac C."/>
            <person name="Salcher M."/>
            <person name="Ghai R."/>
            <person name="Kavagutti S V."/>
        </authorList>
    </citation>
    <scope>NUCLEOTIDE SEQUENCE</scope>
</reference>
<proteinExistence type="predicted"/>
<organism evidence="2">
    <name type="scientific">freshwater metagenome</name>
    <dbReference type="NCBI Taxonomy" id="449393"/>
    <lineage>
        <taxon>unclassified sequences</taxon>
        <taxon>metagenomes</taxon>
        <taxon>ecological metagenomes</taxon>
    </lineage>
</organism>
<accession>A0A6J6JIQ9</accession>
<protein>
    <submittedName>
        <fullName evidence="2">Unannotated protein</fullName>
    </submittedName>
</protein>
<dbReference type="PROSITE" id="PS50110">
    <property type="entry name" value="RESPONSE_REGULATORY"/>
    <property type="match status" value="1"/>
</dbReference>